<dbReference type="InterPro" id="IPR003439">
    <property type="entry name" value="ABC_transporter-like_ATP-bd"/>
</dbReference>
<name>A0A927YL33_9FIRM</name>
<dbReference type="Pfam" id="PF00005">
    <property type="entry name" value="ABC_tran"/>
    <property type="match status" value="1"/>
</dbReference>
<dbReference type="InterPro" id="IPR003593">
    <property type="entry name" value="AAA+_ATPase"/>
</dbReference>
<evidence type="ECO:0000313" key="5">
    <source>
        <dbReference type="EMBL" id="MBE5918374.1"/>
    </source>
</evidence>
<sequence>MSIEIRNVKKVFPIKNSTIEVLKNVDLKISDGEILSIVGGSGCGKSTLLRIISGLDNATDGEVIIDGKKVDGSSKKDIGVVFQEPRLFPWSTVEKNIEFGITDKLTKEEKKERVKYYIDLVGLTGFEKALPHQLSGGMQQRVNIARSLINEPKALLLDEPFGALDAFTKINLQNEVLKIWEQKKTTLIIVTHDIDEAIYMGNRVVVMSSKPGVVKKEIPVELPRKRNRTGTDFAYIRRKIYKEFFEETEELAEYVI</sequence>
<proteinExistence type="predicted"/>
<evidence type="ECO:0000256" key="1">
    <source>
        <dbReference type="ARBA" id="ARBA00022448"/>
    </source>
</evidence>
<organism evidence="5 6">
    <name type="scientific">Pseudobutyrivibrio ruminis</name>
    <dbReference type="NCBI Taxonomy" id="46206"/>
    <lineage>
        <taxon>Bacteria</taxon>
        <taxon>Bacillati</taxon>
        <taxon>Bacillota</taxon>
        <taxon>Clostridia</taxon>
        <taxon>Lachnospirales</taxon>
        <taxon>Lachnospiraceae</taxon>
        <taxon>Pseudobutyrivibrio</taxon>
    </lineage>
</organism>
<dbReference type="PROSITE" id="PS00211">
    <property type="entry name" value="ABC_TRANSPORTER_1"/>
    <property type="match status" value="1"/>
</dbReference>
<dbReference type="PANTHER" id="PTHR42788:SF13">
    <property type="entry name" value="ALIPHATIC SULFONATES IMPORT ATP-BINDING PROTEIN SSUB"/>
    <property type="match status" value="1"/>
</dbReference>
<dbReference type="InterPro" id="IPR017871">
    <property type="entry name" value="ABC_transporter-like_CS"/>
</dbReference>
<evidence type="ECO:0000256" key="2">
    <source>
        <dbReference type="ARBA" id="ARBA00022741"/>
    </source>
</evidence>
<keyword evidence="2" id="KW-0547">Nucleotide-binding</keyword>
<dbReference type="Proteomes" id="UP000766246">
    <property type="component" value="Unassembled WGS sequence"/>
</dbReference>
<evidence type="ECO:0000259" key="4">
    <source>
        <dbReference type="PROSITE" id="PS50893"/>
    </source>
</evidence>
<gene>
    <name evidence="5" type="ORF">E7272_00890</name>
</gene>
<dbReference type="SUPFAM" id="SSF52540">
    <property type="entry name" value="P-loop containing nucleoside triphosphate hydrolases"/>
    <property type="match status" value="1"/>
</dbReference>
<dbReference type="GO" id="GO:0016887">
    <property type="term" value="F:ATP hydrolysis activity"/>
    <property type="evidence" value="ECO:0007669"/>
    <property type="project" value="InterPro"/>
</dbReference>
<dbReference type="PROSITE" id="PS50893">
    <property type="entry name" value="ABC_TRANSPORTER_2"/>
    <property type="match status" value="1"/>
</dbReference>
<dbReference type="AlphaFoldDB" id="A0A927YL33"/>
<dbReference type="Gene3D" id="3.40.50.300">
    <property type="entry name" value="P-loop containing nucleotide triphosphate hydrolases"/>
    <property type="match status" value="1"/>
</dbReference>
<keyword evidence="3 5" id="KW-0067">ATP-binding</keyword>
<dbReference type="SMART" id="SM00382">
    <property type="entry name" value="AAA"/>
    <property type="match status" value="1"/>
</dbReference>
<dbReference type="EMBL" id="SVER01000002">
    <property type="protein sequence ID" value="MBE5918374.1"/>
    <property type="molecule type" value="Genomic_DNA"/>
</dbReference>
<dbReference type="PANTHER" id="PTHR42788">
    <property type="entry name" value="TAURINE IMPORT ATP-BINDING PROTEIN-RELATED"/>
    <property type="match status" value="1"/>
</dbReference>
<dbReference type="GO" id="GO:0005524">
    <property type="term" value="F:ATP binding"/>
    <property type="evidence" value="ECO:0007669"/>
    <property type="project" value="UniProtKB-KW"/>
</dbReference>
<feature type="domain" description="ABC transporter" evidence="4">
    <location>
        <begin position="3"/>
        <end position="234"/>
    </location>
</feature>
<evidence type="ECO:0000313" key="6">
    <source>
        <dbReference type="Proteomes" id="UP000766246"/>
    </source>
</evidence>
<comment type="caution">
    <text evidence="5">The sequence shown here is derived from an EMBL/GenBank/DDBJ whole genome shotgun (WGS) entry which is preliminary data.</text>
</comment>
<evidence type="ECO:0000256" key="3">
    <source>
        <dbReference type="ARBA" id="ARBA00022840"/>
    </source>
</evidence>
<dbReference type="CDD" id="cd03293">
    <property type="entry name" value="ABC_NrtD_SsuB_transporters"/>
    <property type="match status" value="1"/>
</dbReference>
<dbReference type="InterPro" id="IPR027417">
    <property type="entry name" value="P-loop_NTPase"/>
</dbReference>
<protein>
    <submittedName>
        <fullName evidence="5">ABC transporter ATP-binding protein</fullName>
    </submittedName>
</protein>
<dbReference type="InterPro" id="IPR050166">
    <property type="entry name" value="ABC_transporter_ATP-bind"/>
</dbReference>
<reference evidence="5" key="1">
    <citation type="submission" date="2019-04" db="EMBL/GenBank/DDBJ databases">
        <title>Evolution of Biomass-Degrading Anaerobic Consortia Revealed by Metagenomics.</title>
        <authorList>
            <person name="Peng X."/>
        </authorList>
    </citation>
    <scope>NUCLEOTIDE SEQUENCE</scope>
    <source>
        <strain evidence="5">SIG311</strain>
    </source>
</reference>
<keyword evidence="1" id="KW-0813">Transport</keyword>
<accession>A0A927YL33</accession>